<organism evidence="2">
    <name type="scientific">Albugo laibachii Nc14</name>
    <dbReference type="NCBI Taxonomy" id="890382"/>
    <lineage>
        <taxon>Eukaryota</taxon>
        <taxon>Sar</taxon>
        <taxon>Stramenopiles</taxon>
        <taxon>Oomycota</taxon>
        <taxon>Peronosporomycetes</taxon>
        <taxon>Albuginales</taxon>
        <taxon>Albuginaceae</taxon>
        <taxon>Albugo</taxon>
    </lineage>
</organism>
<dbReference type="EMBL" id="FR824178">
    <property type="protein sequence ID" value="CCA21766.1"/>
    <property type="molecule type" value="Genomic_DNA"/>
</dbReference>
<dbReference type="AlphaFoldDB" id="F0WKG2"/>
<accession>F0WKG2</accession>
<dbReference type="HOGENOM" id="CLU_2364009_0_0_1"/>
<evidence type="ECO:0000256" key="1">
    <source>
        <dbReference type="SAM" id="MobiDB-lite"/>
    </source>
</evidence>
<name>F0WKG2_9STRA</name>
<reference evidence="2" key="1">
    <citation type="journal article" date="2011" name="PLoS Biol.">
        <title>Gene gain and loss during evolution of obligate parasitism in the white rust pathogen of Arabidopsis thaliana.</title>
        <authorList>
            <person name="Kemen E."/>
            <person name="Gardiner A."/>
            <person name="Schultz-Larsen T."/>
            <person name="Kemen A.C."/>
            <person name="Balmuth A.L."/>
            <person name="Robert-Seilaniantz A."/>
            <person name="Bailey K."/>
            <person name="Holub E."/>
            <person name="Studholme D.J."/>
            <person name="Maclean D."/>
            <person name="Jones J.D."/>
        </authorList>
    </citation>
    <scope>NUCLEOTIDE SEQUENCE</scope>
</reference>
<gene>
    <name evidence="2" type="primary">AlNc14C133G7014</name>
    <name evidence="2" type="ORF">ALNC14_079090</name>
</gene>
<feature type="compositionally biased region" description="Basic and acidic residues" evidence="1">
    <location>
        <begin position="43"/>
        <end position="55"/>
    </location>
</feature>
<reference evidence="2" key="2">
    <citation type="submission" date="2011-02" db="EMBL/GenBank/DDBJ databases">
        <authorList>
            <person name="MacLean D."/>
        </authorList>
    </citation>
    <scope>NUCLEOTIDE SEQUENCE</scope>
</reference>
<evidence type="ECO:0000313" key="2">
    <source>
        <dbReference type="EMBL" id="CCA21766.1"/>
    </source>
</evidence>
<feature type="region of interest" description="Disordered" evidence="1">
    <location>
        <begin position="42"/>
        <end position="71"/>
    </location>
</feature>
<sequence length="96" mass="10924">MEVKVIAYHLHKLPFGYLLHKCHSPSIMGNTKLSLIRSARSVAKSDQRQLSEKSRSNQRPGPHVSRKRLSPFNGSTQLIKFWIAPQDLRALVIFSS</sequence>
<protein>
    <submittedName>
        <fullName evidence="2">AlNc14C133G7014 protein</fullName>
    </submittedName>
</protein>
<proteinExistence type="predicted"/>